<keyword evidence="3 8" id="KW-0813">Transport</keyword>
<keyword evidence="11" id="KW-1185">Reference proteome</keyword>
<dbReference type="PANTHER" id="PTHR30294:SF38">
    <property type="entry name" value="TRANSPORT PERMEASE PROTEIN"/>
    <property type="match status" value="1"/>
</dbReference>
<evidence type="ECO:0000256" key="8">
    <source>
        <dbReference type="RuleBase" id="RU361157"/>
    </source>
</evidence>
<protein>
    <recommendedName>
        <fullName evidence="8">Transport permease protein</fullName>
    </recommendedName>
</protein>
<gene>
    <name evidence="10" type="ORF">J2S06_001202</name>
</gene>
<evidence type="ECO:0000256" key="3">
    <source>
        <dbReference type="ARBA" id="ARBA00022448"/>
    </source>
</evidence>
<evidence type="ECO:0000256" key="4">
    <source>
        <dbReference type="ARBA" id="ARBA00022475"/>
    </source>
</evidence>
<dbReference type="PROSITE" id="PS51012">
    <property type="entry name" value="ABC_TM2"/>
    <property type="match status" value="1"/>
</dbReference>
<feature type="transmembrane region" description="Helical" evidence="8">
    <location>
        <begin position="151"/>
        <end position="169"/>
    </location>
</feature>
<evidence type="ECO:0000256" key="1">
    <source>
        <dbReference type="ARBA" id="ARBA00004651"/>
    </source>
</evidence>
<comment type="subcellular location">
    <subcellularLocation>
        <location evidence="1 8">Cell membrane</location>
        <topology evidence="1 8">Multi-pass membrane protein</topology>
    </subcellularLocation>
</comment>
<comment type="caution">
    <text evidence="10">The sequence shown here is derived from an EMBL/GenBank/DDBJ whole genome shotgun (WGS) entry which is preliminary data.</text>
</comment>
<evidence type="ECO:0000313" key="11">
    <source>
        <dbReference type="Proteomes" id="UP001225646"/>
    </source>
</evidence>
<evidence type="ECO:0000313" key="10">
    <source>
        <dbReference type="EMBL" id="MDQ0162126.1"/>
    </source>
</evidence>
<accession>A0ABT9VMC6</accession>
<keyword evidence="5 8" id="KW-0812">Transmembrane</keyword>
<evidence type="ECO:0000256" key="5">
    <source>
        <dbReference type="ARBA" id="ARBA00022692"/>
    </source>
</evidence>
<name>A0ABT9VMC6_9BACI</name>
<feature type="transmembrane region" description="Helical" evidence="8">
    <location>
        <begin position="61"/>
        <end position="85"/>
    </location>
</feature>
<feature type="domain" description="ABC transmembrane type-2" evidence="9">
    <location>
        <begin position="1"/>
        <end position="172"/>
    </location>
</feature>
<comment type="similarity">
    <text evidence="2 8">Belongs to the ABC-2 integral membrane protein family.</text>
</comment>
<evidence type="ECO:0000256" key="7">
    <source>
        <dbReference type="ARBA" id="ARBA00023136"/>
    </source>
</evidence>
<keyword evidence="7 8" id="KW-0472">Membrane</keyword>
<dbReference type="InterPro" id="IPR047817">
    <property type="entry name" value="ABC2_TM_bact-type"/>
</dbReference>
<evidence type="ECO:0000256" key="6">
    <source>
        <dbReference type="ARBA" id="ARBA00022989"/>
    </source>
</evidence>
<keyword evidence="4 8" id="KW-1003">Cell membrane</keyword>
<feature type="transmembrane region" description="Helical" evidence="8">
    <location>
        <begin position="26"/>
        <end position="49"/>
    </location>
</feature>
<sequence length="175" mass="19767">MSFLRERTSGTLERLLATPIRRHELVFGYVIGFGLFTAIQATLISGYAIRVLNMMLVGSFWYVLLITLLLAMTALTLGTLLSAFANNELQMIQFIPLVIVPQVFFSGLFPLDAMADWLASFSVIMPLTYGANALREIMIRGNGFESFQQDVYILLAFSVVFIILNVIVLKRYRRL</sequence>
<evidence type="ECO:0000259" key="9">
    <source>
        <dbReference type="PROSITE" id="PS51012"/>
    </source>
</evidence>
<dbReference type="Proteomes" id="UP001225646">
    <property type="component" value="Unassembled WGS sequence"/>
</dbReference>
<proteinExistence type="inferred from homology"/>
<dbReference type="PANTHER" id="PTHR30294">
    <property type="entry name" value="MEMBRANE COMPONENT OF ABC TRANSPORTER YHHJ-RELATED"/>
    <property type="match status" value="1"/>
</dbReference>
<keyword evidence="6 8" id="KW-1133">Transmembrane helix</keyword>
<reference evidence="10 11" key="1">
    <citation type="submission" date="2023-07" db="EMBL/GenBank/DDBJ databases">
        <title>Genomic Encyclopedia of Type Strains, Phase IV (KMG-IV): sequencing the most valuable type-strain genomes for metagenomic binning, comparative biology and taxonomic classification.</title>
        <authorList>
            <person name="Goeker M."/>
        </authorList>
    </citation>
    <scope>NUCLEOTIDE SEQUENCE [LARGE SCALE GENOMIC DNA]</scope>
    <source>
        <strain evidence="10 11">DSM 19092</strain>
    </source>
</reference>
<comment type="caution">
    <text evidence="8">Lacks conserved residue(s) required for the propagation of feature annotation.</text>
</comment>
<dbReference type="EMBL" id="JAUSTR010000003">
    <property type="protein sequence ID" value="MDQ0162126.1"/>
    <property type="molecule type" value="Genomic_DNA"/>
</dbReference>
<evidence type="ECO:0000256" key="2">
    <source>
        <dbReference type="ARBA" id="ARBA00007783"/>
    </source>
</evidence>
<dbReference type="InterPro" id="IPR051449">
    <property type="entry name" value="ABC-2_transporter_component"/>
</dbReference>
<dbReference type="InterPro" id="IPR013525">
    <property type="entry name" value="ABC2_TM"/>
</dbReference>
<feature type="transmembrane region" description="Helical" evidence="8">
    <location>
        <begin position="91"/>
        <end position="111"/>
    </location>
</feature>
<organism evidence="10 11">
    <name type="scientific">Aeribacillus alveayuensis</name>
    <dbReference type="NCBI Taxonomy" id="279215"/>
    <lineage>
        <taxon>Bacteria</taxon>
        <taxon>Bacillati</taxon>
        <taxon>Bacillota</taxon>
        <taxon>Bacilli</taxon>
        <taxon>Bacillales</taxon>
        <taxon>Bacillaceae</taxon>
        <taxon>Aeribacillus</taxon>
    </lineage>
</organism>
<dbReference type="Pfam" id="PF01061">
    <property type="entry name" value="ABC2_membrane"/>
    <property type="match status" value="1"/>
</dbReference>